<dbReference type="AlphaFoldDB" id="V5GDS5"/>
<evidence type="ECO:0000313" key="1">
    <source>
        <dbReference type="EMBL" id="GAE00237.1"/>
    </source>
</evidence>
<dbReference type="OrthoDB" id="10251855at2759"/>
<dbReference type="CDD" id="cd00457">
    <property type="entry name" value="PEBP"/>
    <property type="match status" value="1"/>
</dbReference>
<dbReference type="HOGENOM" id="CLU_915255_0_0_1"/>
<gene>
    <name evidence="1" type="ORF">PVAR5_8976</name>
</gene>
<evidence type="ECO:0008006" key="3">
    <source>
        <dbReference type="Google" id="ProtNLM"/>
    </source>
</evidence>
<accession>V5GDS5</accession>
<reference evidence="2" key="1">
    <citation type="journal article" date="2014" name="Genome Announc.">
        <title>Draft genome sequence of the formaldehyde-resistant fungus Byssochlamys spectabilis No. 5 (anamorph Paecilomyces variotii No. 5) (NBRC109023).</title>
        <authorList>
            <person name="Oka T."/>
            <person name="Ekino K."/>
            <person name="Fukuda K."/>
            <person name="Nomura Y."/>
        </authorList>
    </citation>
    <scope>NUCLEOTIDE SEQUENCE [LARGE SCALE GENOMIC DNA]</scope>
    <source>
        <strain evidence="2">No. 5 / NBRC 109023</strain>
    </source>
</reference>
<dbReference type="Gene3D" id="3.90.280.10">
    <property type="entry name" value="PEBP-like"/>
    <property type="match status" value="1"/>
</dbReference>
<organism evidence="1 2">
    <name type="scientific">Byssochlamys spectabilis (strain No. 5 / NBRC 109023)</name>
    <name type="common">Paecilomyces variotii</name>
    <dbReference type="NCBI Taxonomy" id="1356009"/>
    <lineage>
        <taxon>Eukaryota</taxon>
        <taxon>Fungi</taxon>
        <taxon>Dikarya</taxon>
        <taxon>Ascomycota</taxon>
        <taxon>Pezizomycotina</taxon>
        <taxon>Eurotiomycetes</taxon>
        <taxon>Eurotiomycetidae</taxon>
        <taxon>Eurotiales</taxon>
        <taxon>Thermoascaceae</taxon>
        <taxon>Paecilomyces</taxon>
    </lineage>
</organism>
<dbReference type="InterPro" id="IPR008914">
    <property type="entry name" value="PEBP"/>
</dbReference>
<evidence type="ECO:0000313" key="2">
    <source>
        <dbReference type="Proteomes" id="UP000018001"/>
    </source>
</evidence>
<dbReference type="Pfam" id="PF01161">
    <property type="entry name" value="PBP"/>
    <property type="match status" value="1"/>
</dbReference>
<proteinExistence type="predicted"/>
<dbReference type="EMBL" id="BAUL01000397">
    <property type="protein sequence ID" value="GAE00237.1"/>
    <property type="molecule type" value="Genomic_DNA"/>
</dbReference>
<keyword evidence="2" id="KW-1185">Reference proteome</keyword>
<dbReference type="SUPFAM" id="SSF49777">
    <property type="entry name" value="PEBP-like"/>
    <property type="match status" value="1"/>
</dbReference>
<sequence length="304" mass="33707">MRFFYCGGEAIAKLGLTVAAGVPSDSLCNNGKRGLPASRDVDNASPLSGRWQPAFLDRKGFPVRGPKNVCTYIVPEQYYLGTILSTFFVHSEVIHSDILVNRPVPMSKIIERSLAWLLYNRRSHDSGLLHKSAPFALHPTPTMELECAIGPSGSTIPFEYSSFGDGHFPTISWIPLPDAVEYLLILEDPDAPLAEPVVHGIYYGIPANKSSLSDDDFSPVDAPGTYNLSGGFKYGINRRKVVYMPPRGFLGHGPHRFFLQIVALKEALDQNKLSIPVSKEDITRELRGKVMSWGCWIGIWERTE</sequence>
<comment type="caution">
    <text evidence="1">The sequence shown here is derived from an EMBL/GenBank/DDBJ whole genome shotgun (WGS) entry which is preliminary data.</text>
</comment>
<dbReference type="Proteomes" id="UP000018001">
    <property type="component" value="Unassembled WGS sequence"/>
</dbReference>
<protein>
    <recommendedName>
        <fullName evidence="3">Phosphatidylethanolamine-binding protein</fullName>
    </recommendedName>
</protein>
<dbReference type="InterPro" id="IPR036610">
    <property type="entry name" value="PEBP-like_sf"/>
</dbReference>
<dbReference type="eggNOG" id="ENOG502SQR1">
    <property type="taxonomic scope" value="Eukaryota"/>
</dbReference>
<name>V5GDS5_BYSSN</name>
<dbReference type="InterPro" id="IPR049556">
    <property type="entry name" value="PhiB"/>
</dbReference>
<dbReference type="InParanoid" id="V5GDS5"/>